<feature type="domain" description="Type II secretion system protein GspF" evidence="13">
    <location>
        <begin position="70"/>
        <end position="193"/>
    </location>
</feature>
<dbReference type="FunFam" id="1.20.81.30:FF:000001">
    <property type="entry name" value="Type II secretion system protein F"/>
    <property type="match status" value="2"/>
</dbReference>
<organism evidence="14">
    <name type="scientific">uncultured organism</name>
    <dbReference type="NCBI Taxonomy" id="155900"/>
    <lineage>
        <taxon>unclassified sequences</taxon>
        <taxon>environmental samples</taxon>
    </lineage>
</organism>
<dbReference type="PANTHER" id="PTHR30012:SF0">
    <property type="entry name" value="TYPE II SECRETION SYSTEM PROTEIN F-RELATED"/>
    <property type="match status" value="1"/>
</dbReference>
<dbReference type="EMBL" id="MN079152">
    <property type="protein sequence ID" value="QEA06569.1"/>
    <property type="molecule type" value="Genomic_DNA"/>
</dbReference>
<comment type="similarity">
    <text evidence="2">Belongs to the GSP F family.</text>
</comment>
<feature type="domain" description="Type II secretion system protein GspF" evidence="13">
    <location>
        <begin position="273"/>
        <end position="395"/>
    </location>
</feature>
<evidence type="ECO:0000313" key="14">
    <source>
        <dbReference type="EMBL" id="QEA06569.1"/>
    </source>
</evidence>
<evidence type="ECO:0000256" key="10">
    <source>
        <dbReference type="ARBA" id="ARBA00022989"/>
    </source>
</evidence>
<feature type="transmembrane region" description="Helical" evidence="12">
    <location>
        <begin position="169"/>
        <end position="192"/>
    </location>
</feature>
<accession>A0A5B8RBS7</accession>
<dbReference type="InterPro" id="IPR011850">
    <property type="entry name" value="T2SS_GspF"/>
</dbReference>
<evidence type="ECO:0000256" key="3">
    <source>
        <dbReference type="ARBA" id="ARBA00022448"/>
    </source>
</evidence>
<dbReference type="InterPro" id="IPR042094">
    <property type="entry name" value="T2SS_GspF_sf"/>
</dbReference>
<feature type="transmembrane region" description="Helical" evidence="12">
    <location>
        <begin position="223"/>
        <end position="242"/>
    </location>
</feature>
<keyword evidence="10 12" id="KW-1133">Transmembrane helix</keyword>
<dbReference type="Pfam" id="PF00482">
    <property type="entry name" value="T2SSF"/>
    <property type="match status" value="2"/>
</dbReference>
<sequence>MAAYEYTALDTAGREHGGVLEGDSPRQVRQQLRERGWLPVAVEEVRDRRERGTGLAGGRTRIRIAELVLFTRQLATLVGSGTPLEEALRTVARQSERPALRRVVTGIRARVVEGHPLAAGLAAFPRVFSELYRATVAAGEQTGHLDIVLDRLADYVEKRQQMRQRVQQALIYPLALVVISIGVVTLLLTYVVPKVTRVFADTGQTLPALTRGLIATSGFLRDWGWALLLVLTATAVVFTLSLRRPAFRRRVHASLLRLPLVGRLTRGLNTARFARTFSILMGSGVAVLDALRISAGVIANLPMREAVADAASRIREGTGIAPALEASGQFPPMTVHLVASGEGSGNLEGMLERAAASQEREIDGLIGTLLALFEPLLIVVMGGIVLVIVLSIMLPIFELNQLVGR</sequence>
<dbReference type="GO" id="GO:0046872">
    <property type="term" value="F:metal ion binding"/>
    <property type="evidence" value="ECO:0007669"/>
    <property type="project" value="UniProtKB-KW"/>
</dbReference>
<keyword evidence="8" id="KW-0106">Calcium</keyword>
<evidence type="ECO:0000259" key="13">
    <source>
        <dbReference type="Pfam" id="PF00482"/>
    </source>
</evidence>
<evidence type="ECO:0000256" key="7">
    <source>
        <dbReference type="ARBA" id="ARBA00022723"/>
    </source>
</evidence>
<dbReference type="PROSITE" id="PS00874">
    <property type="entry name" value="T2SP_F"/>
    <property type="match status" value="1"/>
</dbReference>
<evidence type="ECO:0000256" key="8">
    <source>
        <dbReference type="ARBA" id="ARBA00022837"/>
    </source>
</evidence>
<keyword evidence="5" id="KW-0997">Cell inner membrane</keyword>
<keyword evidence="4" id="KW-1003">Cell membrane</keyword>
<dbReference type="NCBIfam" id="TIGR02120">
    <property type="entry name" value="GspF"/>
    <property type="match status" value="1"/>
</dbReference>
<keyword evidence="7" id="KW-0479">Metal-binding</keyword>
<dbReference type="AlphaFoldDB" id="A0A5B8RBS7"/>
<dbReference type="GO" id="GO:0005886">
    <property type="term" value="C:plasma membrane"/>
    <property type="evidence" value="ECO:0007669"/>
    <property type="project" value="UniProtKB-SubCell"/>
</dbReference>
<dbReference type="Gene3D" id="1.20.81.30">
    <property type="entry name" value="Type II secretion system (T2SS), domain F"/>
    <property type="match status" value="2"/>
</dbReference>
<comment type="subcellular location">
    <subcellularLocation>
        <location evidence="1">Cell inner membrane</location>
        <topology evidence="1">Multi-pass membrane protein</topology>
    </subcellularLocation>
</comment>
<keyword evidence="11 12" id="KW-0472">Membrane</keyword>
<name>A0A5B8RBS7_9ZZZZ</name>
<dbReference type="InterPro" id="IPR003004">
    <property type="entry name" value="GspF/PilC"/>
</dbReference>
<keyword evidence="9" id="KW-0653">Protein transport</keyword>
<proteinExistence type="inferred from homology"/>
<reference evidence="14" key="1">
    <citation type="submission" date="2019-06" db="EMBL/GenBank/DDBJ databases">
        <authorList>
            <person name="Murdoch R.W."/>
            <person name="Fathepure B."/>
        </authorList>
    </citation>
    <scope>NUCLEOTIDE SEQUENCE</scope>
</reference>
<evidence type="ECO:0000256" key="2">
    <source>
        <dbReference type="ARBA" id="ARBA00005745"/>
    </source>
</evidence>
<evidence type="ECO:0000256" key="6">
    <source>
        <dbReference type="ARBA" id="ARBA00022692"/>
    </source>
</evidence>
<dbReference type="InterPro" id="IPR018076">
    <property type="entry name" value="T2SS_GspF_dom"/>
</dbReference>
<evidence type="ECO:0000256" key="5">
    <source>
        <dbReference type="ARBA" id="ARBA00022519"/>
    </source>
</evidence>
<evidence type="ECO:0000256" key="4">
    <source>
        <dbReference type="ARBA" id="ARBA00022475"/>
    </source>
</evidence>
<protein>
    <submittedName>
        <fullName evidence="14">Type II secretion system protein F</fullName>
    </submittedName>
</protein>
<gene>
    <name evidence="14" type="primary">epsF_3</name>
    <name evidence="14" type="ORF">KBTEX_02909</name>
</gene>
<keyword evidence="6 12" id="KW-0812">Transmembrane</keyword>
<evidence type="ECO:0000256" key="11">
    <source>
        <dbReference type="ARBA" id="ARBA00023136"/>
    </source>
</evidence>
<dbReference type="InterPro" id="IPR001992">
    <property type="entry name" value="T2SS_GspF/T4SS_PilC_CS"/>
</dbReference>
<keyword evidence="3" id="KW-0813">Transport</keyword>
<dbReference type="PANTHER" id="PTHR30012">
    <property type="entry name" value="GENERAL SECRETION PATHWAY PROTEIN"/>
    <property type="match status" value="1"/>
</dbReference>
<feature type="transmembrane region" description="Helical" evidence="12">
    <location>
        <begin position="376"/>
        <end position="397"/>
    </location>
</feature>
<dbReference type="PRINTS" id="PR00812">
    <property type="entry name" value="BCTERIALGSPF"/>
</dbReference>
<dbReference type="GO" id="GO:0009306">
    <property type="term" value="P:protein secretion"/>
    <property type="evidence" value="ECO:0007669"/>
    <property type="project" value="InterPro"/>
</dbReference>
<evidence type="ECO:0000256" key="12">
    <source>
        <dbReference type="SAM" id="Phobius"/>
    </source>
</evidence>
<evidence type="ECO:0000256" key="1">
    <source>
        <dbReference type="ARBA" id="ARBA00004429"/>
    </source>
</evidence>
<evidence type="ECO:0000256" key="9">
    <source>
        <dbReference type="ARBA" id="ARBA00022927"/>
    </source>
</evidence>